<dbReference type="PANTHER" id="PTHR24015:SF1935">
    <property type="entry name" value="TETRATRICOPEPTIDE REPEAT (TPR)-LIKE SUPERFAMILY PROTEIN"/>
    <property type="match status" value="1"/>
</dbReference>
<feature type="transmembrane region" description="Helical" evidence="5">
    <location>
        <begin position="733"/>
        <end position="752"/>
    </location>
</feature>
<evidence type="ECO:0000256" key="3">
    <source>
        <dbReference type="ARBA" id="ARBA00022737"/>
    </source>
</evidence>
<feature type="domain" description="EamA" evidence="6">
    <location>
        <begin position="647"/>
        <end position="717"/>
    </location>
</feature>
<accession>A0A9E7ELW1</accession>
<dbReference type="AlphaFoldDB" id="A0A9E7ELW1"/>
<evidence type="ECO:0000259" key="6">
    <source>
        <dbReference type="Pfam" id="PF00892"/>
    </source>
</evidence>
<feature type="transmembrane region" description="Helical" evidence="5">
    <location>
        <begin position="677"/>
        <end position="694"/>
    </location>
</feature>
<gene>
    <name evidence="7" type="ORF">MUK42_05030</name>
</gene>
<evidence type="ECO:0000256" key="1">
    <source>
        <dbReference type="ARBA" id="ARBA00004141"/>
    </source>
</evidence>
<dbReference type="InterPro" id="IPR037185">
    <property type="entry name" value="EmrE-like"/>
</dbReference>
<dbReference type="Proteomes" id="UP001055439">
    <property type="component" value="Chromosome 10"/>
</dbReference>
<dbReference type="SUPFAM" id="SSF103481">
    <property type="entry name" value="Multidrug resistance efflux transporter EmrE"/>
    <property type="match status" value="1"/>
</dbReference>
<feature type="repeat" description="PPR" evidence="4">
    <location>
        <begin position="118"/>
        <end position="152"/>
    </location>
</feature>
<evidence type="ECO:0000313" key="8">
    <source>
        <dbReference type="Proteomes" id="UP001055439"/>
    </source>
</evidence>
<dbReference type="FunFam" id="1.25.40.10:FF:000158">
    <property type="entry name" value="pentatricopeptide repeat-containing protein At2g33680"/>
    <property type="match status" value="1"/>
</dbReference>
<dbReference type="Pfam" id="PF00892">
    <property type="entry name" value="EamA"/>
    <property type="match status" value="1"/>
</dbReference>
<sequence>MNAIRENIAIVRLSKLTGCANLEPKVLTLCNLGRRREAIHSLLSDPPAPSLPSSAYSSLLQLCIDSGAKEDGVSLHVHLRSAGHTPDLHLSTKLIIFYAKFGELAAARRVFDDMPERSVVSWTALVSGCSRNGRAEEALEVFSNMRSSGLKGNQFTYGSALRACTSLGCIGSGQQVHGCIAKSRFQDDMFVQSALVDMHLKCGSVDEALRLFGRMNKRDVVAWNSIVGGCAVRGLGDDAFGAFCLMIRDGMRPDRFTYASVLRASGVLRSPIYVNQIHASIVKLGHGSHYVVSGSLIDAYAKCRSLRQAQLLYDSMVDRDLISCTALVSGYALDKSCSWKAFEIFRGINHMGMKIDDVMLSCILNVCANVPSLSFGRQIHAHMLKEHPDYDVALGNALIDMYAKSGELQDACHAFYEMRHKNVISWTSLITGYGKNGCGEGAITLFSKMEEDRVKPNDVTFLALLFACSHSGLISKGLEYFHLMVSKYQIVPRDEHYSCAVDLLARGGQLKEAYDLVCKMNVRPNASLWGAMLGKVFLCGCAGNQWRTLAWDDVNVCKGKNNSAMQLSADLENVNLLVEGDHNAHPPVVSPTGMEFVSGAVSRSQDSESAFHSQSGIIFEQEPIMAIDDCSKQVDSKGRWTRTRVATVSLLICPFWFFAQLTFNLSLKYTTVTSNTILSSTSSLFTFFVALAFLGEKFTWLKLTSVLLCMGGTIIVSLTDSGSDISAIATNPLLGDVLALISAGLYAVYVTLIRTKLPDEKKGEGQASTAQFLGFVGLFNLLIFLPVAVFLNFTRLEPFHSLNWNQFGLIVGKGLLDNVLSDYLWVKATHLTTTTVATAGLTIQVPIAAVVDTLTSHAPHLMDYIGAVAVMIGFAGINIPSDDSPGTRAIPKEVVDDGHLELASDGGTIDAR</sequence>
<proteinExistence type="inferred from homology"/>
<keyword evidence="8" id="KW-1185">Reference proteome</keyword>
<dbReference type="InterPro" id="IPR002885">
    <property type="entry name" value="PPR_rpt"/>
</dbReference>
<feature type="repeat" description="PPR" evidence="4">
    <location>
        <begin position="422"/>
        <end position="456"/>
    </location>
</feature>
<dbReference type="Pfam" id="PF01535">
    <property type="entry name" value="PPR"/>
    <property type="match status" value="2"/>
</dbReference>
<dbReference type="GO" id="GO:0016020">
    <property type="term" value="C:membrane"/>
    <property type="evidence" value="ECO:0007669"/>
    <property type="project" value="InterPro"/>
</dbReference>
<organism evidence="7 8">
    <name type="scientific">Musa troglodytarum</name>
    <name type="common">fe'i banana</name>
    <dbReference type="NCBI Taxonomy" id="320322"/>
    <lineage>
        <taxon>Eukaryota</taxon>
        <taxon>Viridiplantae</taxon>
        <taxon>Streptophyta</taxon>
        <taxon>Embryophyta</taxon>
        <taxon>Tracheophyta</taxon>
        <taxon>Spermatophyta</taxon>
        <taxon>Magnoliopsida</taxon>
        <taxon>Liliopsida</taxon>
        <taxon>Zingiberales</taxon>
        <taxon>Musaceae</taxon>
        <taxon>Musa</taxon>
    </lineage>
</organism>
<comment type="similarity">
    <text evidence="2">Belongs to the drug/metabolite transporter (DMT) superfamily. Plant drug/metabolite exporter (P-DME) (TC 2.A.7.4) family.</text>
</comment>
<feature type="repeat" description="PPR" evidence="4">
    <location>
        <begin position="219"/>
        <end position="253"/>
    </location>
</feature>
<keyword evidence="5" id="KW-0812">Transmembrane</keyword>
<feature type="transmembrane region" description="Helical" evidence="5">
    <location>
        <begin position="645"/>
        <end position="665"/>
    </location>
</feature>
<keyword evidence="3" id="KW-0677">Repeat</keyword>
<dbReference type="Gene3D" id="1.25.40.10">
    <property type="entry name" value="Tetratricopeptide repeat domain"/>
    <property type="match status" value="4"/>
</dbReference>
<reference evidence="7" key="1">
    <citation type="submission" date="2022-05" db="EMBL/GenBank/DDBJ databases">
        <title>The Musa troglodytarum L. genome provides insights into the mechanism of non-climacteric behaviour and enrichment of carotenoids.</title>
        <authorList>
            <person name="Wang J."/>
        </authorList>
    </citation>
    <scope>NUCLEOTIDE SEQUENCE</scope>
    <source>
        <tissue evidence="7">Leaf</tissue>
    </source>
</reference>
<dbReference type="InterPro" id="IPR011990">
    <property type="entry name" value="TPR-like_helical_dom_sf"/>
</dbReference>
<evidence type="ECO:0000256" key="2">
    <source>
        <dbReference type="ARBA" id="ARBA00007635"/>
    </source>
</evidence>
<dbReference type="GO" id="GO:0003723">
    <property type="term" value="F:RNA binding"/>
    <property type="evidence" value="ECO:0007669"/>
    <property type="project" value="InterPro"/>
</dbReference>
<dbReference type="PANTHER" id="PTHR24015">
    <property type="entry name" value="OS07G0578800 PROTEIN-RELATED"/>
    <property type="match status" value="1"/>
</dbReference>
<dbReference type="InterPro" id="IPR000620">
    <property type="entry name" value="EamA_dom"/>
</dbReference>
<dbReference type="PROSITE" id="PS51375">
    <property type="entry name" value="PPR"/>
    <property type="match status" value="3"/>
</dbReference>
<evidence type="ECO:0000256" key="4">
    <source>
        <dbReference type="PROSITE-ProRule" id="PRU00708"/>
    </source>
</evidence>
<evidence type="ECO:0000256" key="5">
    <source>
        <dbReference type="SAM" id="Phobius"/>
    </source>
</evidence>
<dbReference type="Pfam" id="PF13041">
    <property type="entry name" value="PPR_2"/>
    <property type="match status" value="3"/>
</dbReference>
<dbReference type="FunFam" id="1.25.40.10:FF:000381">
    <property type="entry name" value="Pentatricopeptide repeat-containing protein"/>
    <property type="match status" value="1"/>
</dbReference>
<keyword evidence="5" id="KW-1133">Transmembrane helix</keyword>
<evidence type="ECO:0000313" key="7">
    <source>
        <dbReference type="EMBL" id="URD79884.1"/>
    </source>
</evidence>
<dbReference type="InterPro" id="IPR046960">
    <property type="entry name" value="PPR_At4g14850-like_plant"/>
</dbReference>
<comment type="subcellular location">
    <subcellularLocation>
        <location evidence="1">Membrane</location>
        <topology evidence="1">Multi-pass membrane protein</topology>
    </subcellularLocation>
</comment>
<protein>
    <submittedName>
        <fullName evidence="7">PPR repeat</fullName>
    </submittedName>
</protein>
<keyword evidence="5" id="KW-0472">Membrane</keyword>
<feature type="transmembrane region" description="Helical" evidence="5">
    <location>
        <begin position="772"/>
        <end position="793"/>
    </location>
</feature>
<dbReference type="EMBL" id="CP097503">
    <property type="protein sequence ID" value="URD79884.1"/>
    <property type="molecule type" value="Genomic_DNA"/>
</dbReference>
<name>A0A9E7ELW1_9LILI</name>
<dbReference type="GO" id="GO:0099402">
    <property type="term" value="P:plant organ development"/>
    <property type="evidence" value="ECO:0007669"/>
    <property type="project" value="UniProtKB-ARBA"/>
</dbReference>
<dbReference type="NCBIfam" id="TIGR00756">
    <property type="entry name" value="PPR"/>
    <property type="match status" value="4"/>
</dbReference>
<dbReference type="FunFam" id="1.25.40.10:FF:000073">
    <property type="entry name" value="Pentatricopeptide repeat-containing protein chloroplastic"/>
    <property type="match status" value="1"/>
</dbReference>
<dbReference type="OrthoDB" id="1859199at2759"/>
<dbReference type="GO" id="GO:0009451">
    <property type="term" value="P:RNA modification"/>
    <property type="evidence" value="ECO:0007669"/>
    <property type="project" value="InterPro"/>
</dbReference>